<evidence type="ECO:0000313" key="5">
    <source>
        <dbReference type="Proteomes" id="UP000631114"/>
    </source>
</evidence>
<dbReference type="PANTHER" id="PTHR47926:SF490">
    <property type="entry name" value="REPEAT-LIKE SUPERFAMILY PROTEIN, PUTATIVE-RELATED"/>
    <property type="match status" value="1"/>
</dbReference>
<dbReference type="FunFam" id="1.25.40.10:FF:001050">
    <property type="entry name" value="Pentatricopeptide repeat-containing protein At2g33760"/>
    <property type="match status" value="1"/>
</dbReference>
<dbReference type="Pfam" id="PF13041">
    <property type="entry name" value="PPR_2"/>
    <property type="match status" value="3"/>
</dbReference>
<dbReference type="Pfam" id="PF01535">
    <property type="entry name" value="PPR"/>
    <property type="match status" value="4"/>
</dbReference>
<dbReference type="FunFam" id="1.25.40.10:FF:000409">
    <property type="entry name" value="Pentatricopeptide repeat-containing protein, chloroplastic"/>
    <property type="match status" value="1"/>
</dbReference>
<dbReference type="OrthoDB" id="1871818at2759"/>
<feature type="repeat" description="PPR" evidence="2">
    <location>
        <begin position="118"/>
        <end position="152"/>
    </location>
</feature>
<reference evidence="4 5" key="1">
    <citation type="submission" date="2020-10" db="EMBL/GenBank/DDBJ databases">
        <title>The Coptis chinensis genome and diversification of protoberbering-type alkaloids.</title>
        <authorList>
            <person name="Wang B."/>
            <person name="Shu S."/>
            <person name="Song C."/>
            <person name="Liu Y."/>
        </authorList>
    </citation>
    <scope>NUCLEOTIDE SEQUENCE [LARGE SCALE GENOMIC DNA]</scope>
    <source>
        <strain evidence="4">HL-2020</strain>
        <tissue evidence="4">Leaf</tissue>
    </source>
</reference>
<dbReference type="GO" id="GO:0009451">
    <property type="term" value="P:RNA modification"/>
    <property type="evidence" value="ECO:0007669"/>
    <property type="project" value="InterPro"/>
</dbReference>
<dbReference type="Pfam" id="PF20431">
    <property type="entry name" value="E_motif"/>
    <property type="match status" value="1"/>
</dbReference>
<dbReference type="GO" id="GO:0003723">
    <property type="term" value="F:RNA binding"/>
    <property type="evidence" value="ECO:0007669"/>
    <property type="project" value="InterPro"/>
</dbReference>
<accession>A0A835I1R7</accession>
<dbReference type="InterPro" id="IPR032867">
    <property type="entry name" value="DYW_dom"/>
</dbReference>
<feature type="repeat" description="PPR" evidence="2">
    <location>
        <begin position="219"/>
        <end position="253"/>
    </location>
</feature>
<evidence type="ECO:0000256" key="2">
    <source>
        <dbReference type="PROSITE-ProRule" id="PRU00708"/>
    </source>
</evidence>
<dbReference type="GO" id="GO:0031425">
    <property type="term" value="P:chloroplast RNA processing"/>
    <property type="evidence" value="ECO:0007669"/>
    <property type="project" value="UniProtKB-ARBA"/>
</dbReference>
<dbReference type="NCBIfam" id="TIGR00756">
    <property type="entry name" value="PPR"/>
    <property type="match status" value="5"/>
</dbReference>
<dbReference type="GO" id="GO:0008270">
    <property type="term" value="F:zinc ion binding"/>
    <property type="evidence" value="ECO:0007669"/>
    <property type="project" value="InterPro"/>
</dbReference>
<feature type="repeat" description="PPR" evidence="2">
    <location>
        <begin position="15"/>
        <end position="49"/>
    </location>
</feature>
<dbReference type="AlphaFoldDB" id="A0A835I1R7"/>
<dbReference type="Gene3D" id="1.25.40.10">
    <property type="entry name" value="Tetratricopeptide repeat domain"/>
    <property type="match status" value="4"/>
</dbReference>
<comment type="caution">
    <text evidence="4">The sequence shown here is derived from an EMBL/GenBank/DDBJ whole genome shotgun (WGS) entry which is preliminary data.</text>
</comment>
<name>A0A835I1R7_9MAGN</name>
<evidence type="ECO:0000259" key="3">
    <source>
        <dbReference type="Pfam" id="PF14432"/>
    </source>
</evidence>
<dbReference type="InterPro" id="IPR046848">
    <property type="entry name" value="E_motif"/>
</dbReference>
<evidence type="ECO:0000256" key="1">
    <source>
        <dbReference type="ARBA" id="ARBA00022737"/>
    </source>
</evidence>
<dbReference type="PROSITE" id="PS51375">
    <property type="entry name" value="PPR"/>
    <property type="match status" value="4"/>
</dbReference>
<feature type="domain" description="DYW" evidence="3">
    <location>
        <begin position="535"/>
        <end position="627"/>
    </location>
</feature>
<keyword evidence="1" id="KW-0677">Repeat</keyword>
<keyword evidence="5" id="KW-1185">Reference proteome</keyword>
<organism evidence="4 5">
    <name type="scientific">Coptis chinensis</name>
    <dbReference type="NCBI Taxonomy" id="261450"/>
    <lineage>
        <taxon>Eukaryota</taxon>
        <taxon>Viridiplantae</taxon>
        <taxon>Streptophyta</taxon>
        <taxon>Embryophyta</taxon>
        <taxon>Tracheophyta</taxon>
        <taxon>Spermatophyta</taxon>
        <taxon>Magnoliopsida</taxon>
        <taxon>Ranunculales</taxon>
        <taxon>Ranunculaceae</taxon>
        <taxon>Coptidoideae</taxon>
        <taxon>Coptis</taxon>
    </lineage>
</organism>
<dbReference type="Pfam" id="PF14432">
    <property type="entry name" value="DYW_deaminase"/>
    <property type="match status" value="1"/>
</dbReference>
<dbReference type="Proteomes" id="UP000631114">
    <property type="component" value="Unassembled WGS sequence"/>
</dbReference>
<dbReference type="EMBL" id="JADFTS010000004">
    <property type="protein sequence ID" value="KAF9608112.1"/>
    <property type="molecule type" value="Genomic_DNA"/>
</dbReference>
<proteinExistence type="predicted"/>
<gene>
    <name evidence="4" type="ORF">IFM89_006039</name>
</gene>
<dbReference type="InterPro" id="IPR046960">
    <property type="entry name" value="PPR_At4g14850-like_plant"/>
</dbReference>
<evidence type="ECO:0000313" key="4">
    <source>
        <dbReference type="EMBL" id="KAF9608112.1"/>
    </source>
</evidence>
<dbReference type="PANTHER" id="PTHR47926">
    <property type="entry name" value="PENTATRICOPEPTIDE REPEAT-CONTAINING PROTEIN"/>
    <property type="match status" value="1"/>
</dbReference>
<dbReference type="FunFam" id="1.25.40.10:FF:000231">
    <property type="entry name" value="Pentatricopeptide repeat-containing protein chloroplastic"/>
    <property type="match status" value="1"/>
</dbReference>
<dbReference type="FunFam" id="1.25.40.10:FF:001822">
    <property type="entry name" value="Pentatricopeptide repeat-containing family protein"/>
    <property type="match status" value="1"/>
</dbReference>
<dbReference type="InterPro" id="IPR002885">
    <property type="entry name" value="PPR_rpt"/>
</dbReference>
<feature type="repeat" description="PPR" evidence="2">
    <location>
        <begin position="320"/>
        <end position="354"/>
    </location>
</feature>
<dbReference type="InterPro" id="IPR011990">
    <property type="entry name" value="TPR-like_helical_dom_sf"/>
</dbReference>
<protein>
    <recommendedName>
        <fullName evidence="3">DYW domain-containing protein</fullName>
    </recommendedName>
</protein>
<sequence length="627" mass="70189">MDSARKVFNTMSERDVVSWSTMIRSYSRNRLHGEALDIIREMHVLQVKPSEIAMINMVNLFADIGDFKMGRPMHAYVIKNSDVGSMIVPIVTALIDMYVKCGNVTLARRLFNRLNQKSIVSWTAMIAGYIRGKNLEEGVKLFVAMQEEGVLPNEITMMSLVLECGFSGALELGRQLHNYMLRKGFNMSLALSTALVDMYGKCGEVKAARTLFHSMCERDVMMWTAMISGYAQAKSLDQAFDLFVQMRDAGMKPNEVTMVNLLSLCAEAGALDLGKWIHAYIDKEGIIADLILSTALVDMYAKCGDIVRARQIFNKAPVRDICMWNAMLCGLAMHGCGEEALELFFQLEKTGIKPNDITFIGVLHACSHAKLVTEGQTLFGQMEREFGVVPKVEHYGCMVDLLGRAGLIDMAHEMIRKMPIRPNTIVWGALLAACKLHKNLRLGEVAAKQLLEMEPHNCGYNVMMSNIYAAAHRWNDVAGVRKTMKDTGIKKAPGISSIEVNGSLHEFIMGDRSHPRTEEIFEMLTEMTKKLKQAGYVADTSAVLLNVDEEEKEIALAYHSERLAIAFGLISTAPSTPIRIVKNLRVCDDCHSATKLLSKIFGRVIVVRDRNRFHHFSEGSCSCRDFW</sequence>